<dbReference type="InterPro" id="IPR001789">
    <property type="entry name" value="Sig_transdc_resp-reg_receiver"/>
</dbReference>
<dbReference type="Gene3D" id="3.40.50.2300">
    <property type="match status" value="1"/>
</dbReference>
<dbReference type="GO" id="GO:0000160">
    <property type="term" value="P:phosphorelay signal transduction system"/>
    <property type="evidence" value="ECO:0007669"/>
    <property type="project" value="InterPro"/>
</dbReference>
<dbReference type="PANTHER" id="PTHR44591">
    <property type="entry name" value="STRESS RESPONSE REGULATOR PROTEIN 1"/>
    <property type="match status" value="1"/>
</dbReference>
<reference evidence="4 5" key="1">
    <citation type="submission" date="2016-10" db="EMBL/GenBank/DDBJ databases">
        <authorList>
            <person name="de Groot N.N."/>
        </authorList>
    </citation>
    <scope>NUCLEOTIDE SEQUENCE [LARGE SCALE GENOMIC DNA]</scope>
    <source>
        <strain evidence="4 5">DSM 29316</strain>
    </source>
</reference>
<evidence type="ECO:0000256" key="2">
    <source>
        <dbReference type="PROSITE-ProRule" id="PRU00169"/>
    </source>
</evidence>
<dbReference type="OrthoDB" id="7831674at2"/>
<gene>
    <name evidence="4" type="ORF">SAMN05421688_1462</name>
</gene>
<evidence type="ECO:0000256" key="1">
    <source>
        <dbReference type="ARBA" id="ARBA00022553"/>
    </source>
</evidence>
<dbReference type="EMBL" id="FOJU01000002">
    <property type="protein sequence ID" value="SFA88345.1"/>
    <property type="molecule type" value="Genomic_DNA"/>
</dbReference>
<dbReference type="SUPFAM" id="SSF52172">
    <property type="entry name" value="CheY-like"/>
    <property type="match status" value="1"/>
</dbReference>
<dbReference type="AlphaFoldDB" id="A0A1I0WHU3"/>
<dbReference type="InterPro" id="IPR011006">
    <property type="entry name" value="CheY-like_superfamily"/>
</dbReference>
<evidence type="ECO:0000259" key="3">
    <source>
        <dbReference type="PROSITE" id="PS50110"/>
    </source>
</evidence>
<dbReference type="SMART" id="SM00448">
    <property type="entry name" value="REC"/>
    <property type="match status" value="1"/>
</dbReference>
<name>A0A1I0WHU3_9RHOB</name>
<proteinExistence type="predicted"/>
<dbReference type="STRING" id="871651.SAMN05421688_1462"/>
<dbReference type="Pfam" id="PF00072">
    <property type="entry name" value="Response_reg"/>
    <property type="match status" value="1"/>
</dbReference>
<dbReference type="PANTHER" id="PTHR44591:SF23">
    <property type="entry name" value="CHEY SUBFAMILY"/>
    <property type="match status" value="1"/>
</dbReference>
<keyword evidence="5" id="KW-1185">Reference proteome</keyword>
<organism evidence="4 5">
    <name type="scientific">Poseidonocella pacifica</name>
    <dbReference type="NCBI Taxonomy" id="871651"/>
    <lineage>
        <taxon>Bacteria</taxon>
        <taxon>Pseudomonadati</taxon>
        <taxon>Pseudomonadota</taxon>
        <taxon>Alphaproteobacteria</taxon>
        <taxon>Rhodobacterales</taxon>
        <taxon>Roseobacteraceae</taxon>
        <taxon>Poseidonocella</taxon>
    </lineage>
</organism>
<dbReference type="Proteomes" id="UP000198796">
    <property type="component" value="Unassembled WGS sequence"/>
</dbReference>
<accession>A0A1I0WHU3</accession>
<sequence length="238" mass="25493">MDDLDPLALTRTPTPARPLLGLTVLVVEDSRFACEAMRLLCLRSGARIRRADSLTSARRHLQVYRPSVVIVDLGLPDGAGEDLIEEMASMPGRTCVILGISGDESGSTRAMSAGADGFLAKPVKSLAVFQEAVLAHIPAEHHPRGPRVISEDVISPDPIAFQDDIAHAAEVLSGADGEYVVDYVSQFLAGLARTAEDAPLANAVAQLEEKRQAGQRSGQDVELFASFLKSRLDRKIAI</sequence>
<dbReference type="RefSeq" id="WP_092062430.1">
    <property type="nucleotide sequence ID" value="NZ_FOJU01000002.1"/>
</dbReference>
<feature type="domain" description="Response regulatory" evidence="3">
    <location>
        <begin position="23"/>
        <end position="136"/>
    </location>
</feature>
<dbReference type="PROSITE" id="PS50110">
    <property type="entry name" value="RESPONSE_REGULATORY"/>
    <property type="match status" value="1"/>
</dbReference>
<evidence type="ECO:0000313" key="4">
    <source>
        <dbReference type="EMBL" id="SFA88345.1"/>
    </source>
</evidence>
<evidence type="ECO:0000313" key="5">
    <source>
        <dbReference type="Proteomes" id="UP000198796"/>
    </source>
</evidence>
<dbReference type="InterPro" id="IPR050595">
    <property type="entry name" value="Bact_response_regulator"/>
</dbReference>
<feature type="modified residue" description="4-aspartylphosphate" evidence="2">
    <location>
        <position position="72"/>
    </location>
</feature>
<protein>
    <submittedName>
        <fullName evidence="4">Response regulator receiver protein</fullName>
    </submittedName>
</protein>
<keyword evidence="1 2" id="KW-0597">Phosphoprotein</keyword>
<dbReference type="CDD" id="cd00156">
    <property type="entry name" value="REC"/>
    <property type="match status" value="1"/>
</dbReference>